<dbReference type="Gene3D" id="3.40.50.150">
    <property type="entry name" value="Vaccinia Virus protein VP39"/>
    <property type="match status" value="1"/>
</dbReference>
<dbReference type="Gene3D" id="2.30.140.10">
    <property type="entry name" value="Spermidine synthase, tetramerisation domain"/>
    <property type="match status" value="1"/>
</dbReference>
<comment type="similarity">
    <text evidence="1 5">Belongs to the spermidine/spermine synthase family.</text>
</comment>
<dbReference type="EC" id="2.5.1.16" evidence="5"/>
<dbReference type="InterPro" id="IPR030374">
    <property type="entry name" value="PABS"/>
</dbReference>
<dbReference type="AlphaFoldDB" id="A0A399EM31"/>
<keyword evidence="9" id="KW-1185">Reference proteome</keyword>
<feature type="binding site" evidence="5">
    <location>
        <position position="108"/>
    </location>
    <ligand>
        <name>S-methyl-5'-thioadenosine</name>
        <dbReference type="ChEBI" id="CHEBI:17509"/>
    </ligand>
</feature>
<dbReference type="InterPro" id="IPR029063">
    <property type="entry name" value="SAM-dependent_MTases_sf"/>
</dbReference>
<comment type="caution">
    <text evidence="8">The sequence shown here is derived from an EMBL/GenBank/DDBJ whole genome shotgun (WGS) entry which is preliminary data.</text>
</comment>
<name>A0A399EM31_9DEIN</name>
<evidence type="ECO:0000256" key="3">
    <source>
        <dbReference type="ARBA" id="ARBA00023115"/>
    </source>
</evidence>
<dbReference type="NCBIfam" id="NF002010">
    <property type="entry name" value="PRK00811.1"/>
    <property type="match status" value="1"/>
</dbReference>
<dbReference type="SUPFAM" id="SSF53335">
    <property type="entry name" value="S-adenosyl-L-methionine-dependent methyltransferases"/>
    <property type="match status" value="1"/>
</dbReference>
<evidence type="ECO:0000256" key="6">
    <source>
        <dbReference type="PROSITE-ProRule" id="PRU00354"/>
    </source>
</evidence>
<evidence type="ECO:0000313" key="9">
    <source>
        <dbReference type="Proteomes" id="UP000265800"/>
    </source>
</evidence>
<dbReference type="InterPro" id="IPR001045">
    <property type="entry name" value="Spermi_synthase"/>
</dbReference>
<dbReference type="Proteomes" id="UP000265800">
    <property type="component" value="Unassembled WGS sequence"/>
</dbReference>
<comment type="catalytic activity">
    <reaction evidence="4">
        <text>S-adenosyl 3-(methylsulfanyl)propylamine + spermidine = thermospermine + S-methyl-5'-thioadenosine + H(+)</text>
        <dbReference type="Rhea" id="RHEA:30515"/>
        <dbReference type="ChEBI" id="CHEBI:15378"/>
        <dbReference type="ChEBI" id="CHEBI:17509"/>
        <dbReference type="ChEBI" id="CHEBI:57443"/>
        <dbReference type="ChEBI" id="CHEBI:57834"/>
        <dbReference type="ChEBI" id="CHEBI:59903"/>
        <dbReference type="EC" id="2.5.1.79"/>
    </reaction>
</comment>
<feature type="domain" description="PABS" evidence="7">
    <location>
        <begin position="4"/>
        <end position="241"/>
    </location>
</feature>
<dbReference type="HAMAP" id="MF_00198">
    <property type="entry name" value="Spermidine_synth"/>
    <property type="match status" value="1"/>
</dbReference>
<keyword evidence="3 5" id="KW-0620">Polyamine biosynthesis</keyword>
<dbReference type="InterPro" id="IPR037163">
    <property type="entry name" value="Spermidine_synt_N_sf"/>
</dbReference>
<comment type="catalytic activity">
    <reaction evidence="5">
        <text>S-adenosyl 3-(methylsulfanyl)propylamine + putrescine = S-methyl-5'-thioadenosine + spermidine + H(+)</text>
        <dbReference type="Rhea" id="RHEA:12721"/>
        <dbReference type="ChEBI" id="CHEBI:15378"/>
        <dbReference type="ChEBI" id="CHEBI:17509"/>
        <dbReference type="ChEBI" id="CHEBI:57443"/>
        <dbReference type="ChEBI" id="CHEBI:57834"/>
        <dbReference type="ChEBI" id="CHEBI:326268"/>
        <dbReference type="EC" id="2.5.1.16"/>
    </reaction>
</comment>
<dbReference type="GO" id="GO:0004766">
    <property type="term" value="F:spermidine synthase activity"/>
    <property type="evidence" value="ECO:0007669"/>
    <property type="project" value="UniProtKB-UniRule"/>
</dbReference>
<reference evidence="8 9" key="1">
    <citation type="submission" date="2018-08" db="EMBL/GenBank/DDBJ databases">
        <title>Meiothermus luteus KCTC 52599 genome sequencing project.</title>
        <authorList>
            <person name="Da Costa M.S."/>
            <person name="Albuquerque L."/>
            <person name="Raposo P."/>
            <person name="Froufe H.J.C."/>
            <person name="Barroso C.S."/>
            <person name="Egas C."/>
        </authorList>
    </citation>
    <scope>NUCLEOTIDE SEQUENCE [LARGE SCALE GENOMIC DNA]</scope>
    <source>
        <strain evidence="8 9">KCTC 52599</strain>
    </source>
</reference>
<dbReference type="Pfam" id="PF17284">
    <property type="entry name" value="Spermine_synt_N"/>
    <property type="match status" value="1"/>
</dbReference>
<dbReference type="OrthoDB" id="9793120at2"/>
<feature type="binding site" evidence="5">
    <location>
        <position position="168"/>
    </location>
    <ligand>
        <name>S-methyl-5'-thioadenosine</name>
        <dbReference type="ChEBI" id="CHEBI:17509"/>
    </ligand>
</feature>
<feature type="binding site" evidence="5">
    <location>
        <position position="88"/>
    </location>
    <ligand>
        <name>spermidine</name>
        <dbReference type="ChEBI" id="CHEBI:57834"/>
    </ligand>
</feature>
<protein>
    <recommendedName>
        <fullName evidence="5">Polyamine aminopropyltransferase</fullName>
    </recommendedName>
    <alternativeName>
        <fullName evidence="5">Putrescine aminopropyltransferase</fullName>
        <shortName evidence="5">PAPT</shortName>
    </alternativeName>
    <alternativeName>
        <fullName evidence="5">Spermidine synthase</fullName>
        <shortName evidence="5">SPDS</shortName>
        <shortName evidence="5">SPDSY</shortName>
        <ecNumber evidence="5">2.5.1.16</ecNumber>
    </alternativeName>
</protein>
<keyword evidence="2 5" id="KW-0808">Transferase</keyword>
<sequence>MEYGMYYLELVTPYESILRRMNKVLASGRTKYQEYFIFDTGAFGKVLVLDKDVQSTERDEYIYHETLVHPVMLAHPRPRSVFVVGGGEGATLREVLKHPTVERVVMCDIDDELVEMARKYLPEWHQGSFDDARAQVVHADARAWLEAHPETYDVVIVDLNDPVGEDNPARMLYTVEFYELVKRRLNPGGLMAMQAGMILLTHHRMHPVVHHTVKQVFRYTRSYHNYIPGFMLNFGFIVASDAVDVAGLSEGTVEARILERGLQLKHLDAAYLEAMFVLPKDLKEAIASEQMVSRDAAPFWLTEEGEARQQA</sequence>
<comment type="caution">
    <text evidence="5">Lacks conserved residue(s) required for the propagation of feature annotation.</text>
</comment>
<evidence type="ECO:0000256" key="2">
    <source>
        <dbReference type="ARBA" id="ARBA00022679"/>
    </source>
</evidence>
<feature type="binding site" evidence="5">
    <location>
        <begin position="140"/>
        <end position="141"/>
    </location>
    <ligand>
        <name>S-methyl-5'-thioadenosine</name>
        <dbReference type="ChEBI" id="CHEBI:17509"/>
    </ligand>
</feature>
<evidence type="ECO:0000256" key="5">
    <source>
        <dbReference type="HAMAP-Rule" id="MF_00198"/>
    </source>
</evidence>
<dbReference type="PANTHER" id="PTHR43317">
    <property type="entry name" value="THERMOSPERMINE SYNTHASE ACAULIS5"/>
    <property type="match status" value="1"/>
</dbReference>
<organism evidence="8 9">
    <name type="scientific">Meiothermus luteus</name>
    <dbReference type="NCBI Taxonomy" id="2026184"/>
    <lineage>
        <taxon>Bacteria</taxon>
        <taxon>Thermotogati</taxon>
        <taxon>Deinococcota</taxon>
        <taxon>Deinococci</taxon>
        <taxon>Thermales</taxon>
        <taxon>Thermaceae</taxon>
        <taxon>Meiothermus</taxon>
    </lineage>
</organism>
<dbReference type="GO" id="GO:0010487">
    <property type="term" value="F:thermospermine synthase activity"/>
    <property type="evidence" value="ECO:0007669"/>
    <property type="project" value="UniProtKB-EC"/>
</dbReference>
<gene>
    <name evidence="5 8" type="primary">speE</name>
    <name evidence="8" type="ORF">Mlute_02270</name>
</gene>
<evidence type="ECO:0000313" key="8">
    <source>
        <dbReference type="EMBL" id="RIH83191.1"/>
    </source>
</evidence>
<comment type="subunit">
    <text evidence="5">Homodimer or homotetramer.</text>
</comment>
<evidence type="ECO:0000259" key="7">
    <source>
        <dbReference type="PROSITE" id="PS51006"/>
    </source>
</evidence>
<evidence type="ECO:0000256" key="4">
    <source>
        <dbReference type="ARBA" id="ARBA00048874"/>
    </source>
</evidence>
<dbReference type="PROSITE" id="PS51006">
    <property type="entry name" value="PABS_2"/>
    <property type="match status" value="1"/>
</dbReference>
<dbReference type="NCBIfam" id="NF037959">
    <property type="entry name" value="MFS_SpdSyn"/>
    <property type="match status" value="1"/>
</dbReference>
<dbReference type="RefSeq" id="WP_119360807.1">
    <property type="nucleotide sequence ID" value="NZ_QWKZ01000086.1"/>
</dbReference>
<dbReference type="PANTHER" id="PTHR43317:SF1">
    <property type="entry name" value="THERMOSPERMINE SYNTHASE ACAULIS5"/>
    <property type="match status" value="1"/>
</dbReference>
<feature type="binding site" evidence="5">
    <location>
        <position position="64"/>
    </location>
    <ligand>
        <name>spermidine</name>
        <dbReference type="ChEBI" id="CHEBI:57834"/>
    </ligand>
</feature>
<proteinExistence type="inferred from homology"/>
<feature type="binding site" evidence="5">
    <location>
        <position position="33"/>
    </location>
    <ligand>
        <name>S-methyl-5'-thioadenosine</name>
        <dbReference type="ChEBI" id="CHEBI:17509"/>
    </ligand>
</feature>
<dbReference type="GO" id="GO:0008295">
    <property type="term" value="P:spermidine biosynthetic process"/>
    <property type="evidence" value="ECO:0007669"/>
    <property type="project" value="UniProtKB-UniRule"/>
</dbReference>
<dbReference type="FunFam" id="3.40.50.150:FF:000088">
    <property type="entry name" value="Polyamine aminopropyltransferase"/>
    <property type="match status" value="1"/>
</dbReference>
<dbReference type="Pfam" id="PF01564">
    <property type="entry name" value="Spermine_synth"/>
    <property type="match status" value="1"/>
</dbReference>
<keyword evidence="5" id="KW-0745">Spermidine biosynthesis</keyword>
<dbReference type="InterPro" id="IPR035246">
    <property type="entry name" value="Spermidine_synt_N"/>
</dbReference>
<evidence type="ECO:0000256" key="1">
    <source>
        <dbReference type="ARBA" id="ARBA00007867"/>
    </source>
</evidence>
<comment type="pathway">
    <text evidence="5">Amine and polyamine biosynthesis; spermidine biosynthesis; spermidine from putrescine: step 1/1.</text>
</comment>
<dbReference type="CDD" id="cd02440">
    <property type="entry name" value="AdoMet_MTases"/>
    <property type="match status" value="1"/>
</dbReference>
<accession>A0A399EM31</accession>
<dbReference type="EMBL" id="QWKZ01000086">
    <property type="protein sequence ID" value="RIH83191.1"/>
    <property type="molecule type" value="Genomic_DNA"/>
</dbReference>
<dbReference type="UniPathway" id="UPA00248">
    <property type="reaction ID" value="UER00314"/>
</dbReference>
<feature type="active site" description="Proton acceptor" evidence="5 6">
    <location>
        <position position="158"/>
    </location>
</feature>
<comment type="function">
    <text evidence="5">Catalyzes the irreversible transfer of a propylamine group from the amino donor S-adenosylmethioninamine (decarboxy-AdoMet) to putrescine (1,4-diaminobutane) to yield spermidine.</text>
</comment>